<dbReference type="Proteomes" id="UP000463700">
    <property type="component" value="Unassembled WGS sequence"/>
</dbReference>
<reference evidence="2 3" key="1">
    <citation type="journal article" date="2020" name="Int. J. Syst. Evol. Microbiol.">
        <title>Paraburkholderia madseniana sp. nov., a phenolic acid-degrading bacterium isolated from acidic forest soil.</title>
        <authorList>
            <person name="Wilhelm R.C."/>
            <person name="Murphy S.J.L."/>
            <person name="Feriancek N.M."/>
            <person name="Karasz D.C."/>
            <person name="DeRito C.M."/>
            <person name="Newman J.D."/>
            <person name="Buckley D.H."/>
        </authorList>
    </citation>
    <scope>NUCLEOTIDE SEQUENCE [LARGE SCALE GENOMIC DNA]</scope>
    <source>
        <strain evidence="2 3">RP11</strain>
    </source>
</reference>
<accession>A0A6N6WRB0</accession>
<feature type="transmembrane region" description="Helical" evidence="1">
    <location>
        <begin position="64"/>
        <end position="84"/>
    </location>
</feature>
<dbReference type="AlphaFoldDB" id="A0A6N6WRB0"/>
<name>A0A6N6WRB0_9BURK</name>
<keyword evidence="1" id="KW-0812">Transmembrane</keyword>
<proteinExistence type="predicted"/>
<gene>
    <name evidence="2" type="ORF">FSO04_03030</name>
</gene>
<evidence type="ECO:0000313" key="3">
    <source>
        <dbReference type="Proteomes" id="UP000463700"/>
    </source>
</evidence>
<keyword evidence="1" id="KW-0472">Membrane</keyword>
<evidence type="ECO:0000256" key="1">
    <source>
        <dbReference type="SAM" id="Phobius"/>
    </source>
</evidence>
<keyword evidence="1" id="KW-1133">Transmembrane helix</keyword>
<protein>
    <submittedName>
        <fullName evidence="2">Uncharacterized protein</fullName>
    </submittedName>
</protein>
<evidence type="ECO:0000313" key="2">
    <source>
        <dbReference type="EMBL" id="KAE8761560.1"/>
    </source>
</evidence>
<sequence>MVIALSVLSRLCFVWIIVYLIFSFHSSISVGIRHSQRLVFLEFQPYRARGTREIAKASLLQRMALCAALALPLGIATFVVGVVIS</sequence>
<dbReference type="RefSeq" id="WP_154558280.1">
    <property type="nucleotide sequence ID" value="NZ_VOSW01000003.1"/>
</dbReference>
<dbReference type="EMBL" id="VOSW01000003">
    <property type="protein sequence ID" value="KAE8761560.1"/>
    <property type="molecule type" value="Genomic_DNA"/>
</dbReference>
<feature type="transmembrane region" description="Helical" evidence="1">
    <location>
        <begin position="12"/>
        <end position="32"/>
    </location>
</feature>
<organism evidence="2 3">
    <name type="scientific">Paraburkholderia madseniana</name>
    <dbReference type="NCBI Taxonomy" id="2599607"/>
    <lineage>
        <taxon>Bacteria</taxon>
        <taxon>Pseudomonadati</taxon>
        <taxon>Pseudomonadota</taxon>
        <taxon>Betaproteobacteria</taxon>
        <taxon>Burkholderiales</taxon>
        <taxon>Burkholderiaceae</taxon>
        <taxon>Paraburkholderia</taxon>
    </lineage>
</organism>
<dbReference type="OrthoDB" id="9009736at2"/>
<comment type="caution">
    <text evidence="2">The sequence shown here is derived from an EMBL/GenBank/DDBJ whole genome shotgun (WGS) entry which is preliminary data.</text>
</comment>